<gene>
    <name evidence="6" type="ORF">AA309_07050</name>
</gene>
<dbReference type="InterPro" id="IPR000595">
    <property type="entry name" value="cNMP-bd_dom"/>
</dbReference>
<evidence type="ECO:0000256" key="2">
    <source>
        <dbReference type="ARBA" id="ARBA00023125"/>
    </source>
</evidence>
<keyword evidence="3" id="KW-0804">Transcription</keyword>
<sequence length="243" mass="26699">MISRQENWLLAALEPDDFAVLEPALEIVELSPGQVLYETGATVDYAYFPHDAMVSLVTIMKDGGTVEMAVFGREGVVGFASALTTRVALGRYLVQLPGAASRTPIEPLVKAFDTSSNMRALFLRYIEGLLSQTFRITACNAVHGVEARCCRWLLTAHDRVARDELPLTHEFLAEMLGVQRPTVSIILRTLQTAGLITQRRGILVIADREGLEEAACECYGNIRERFSELGFHFPKGSGPPTTA</sequence>
<dbReference type="SUPFAM" id="SSF51206">
    <property type="entry name" value="cAMP-binding domain-like"/>
    <property type="match status" value="1"/>
</dbReference>
<protein>
    <submittedName>
        <fullName evidence="6">Crp/Fnr family transcriptional regulator</fullName>
    </submittedName>
</protein>
<dbReference type="Gene3D" id="1.10.10.10">
    <property type="entry name" value="Winged helix-like DNA-binding domain superfamily/Winged helix DNA-binding domain"/>
    <property type="match status" value="1"/>
</dbReference>
<reference evidence="6 7" key="1">
    <citation type="submission" date="2015-05" db="EMBL/GenBank/DDBJ databases">
        <title>Draft genome sequence of Microvirga vignae strain BR3299, a novel nitrogen fixing bacteria isolated from Brazil semi-aired region.</title>
        <authorList>
            <person name="Zilli J.E."/>
            <person name="Passos S.R."/>
            <person name="Leite J."/>
            <person name="Baldani J.I."/>
            <person name="Xavier G.R."/>
            <person name="Rumjaneck N.G."/>
            <person name="Simoes-Araujo J.L."/>
        </authorList>
    </citation>
    <scope>NUCLEOTIDE SEQUENCE [LARGE SCALE GENOMIC DNA]</scope>
    <source>
        <strain evidence="6 7">BR3299</strain>
    </source>
</reference>
<dbReference type="Gene3D" id="2.60.120.10">
    <property type="entry name" value="Jelly Rolls"/>
    <property type="match status" value="1"/>
</dbReference>
<organism evidence="6 7">
    <name type="scientific">Microvirga vignae</name>
    <dbReference type="NCBI Taxonomy" id="1225564"/>
    <lineage>
        <taxon>Bacteria</taxon>
        <taxon>Pseudomonadati</taxon>
        <taxon>Pseudomonadota</taxon>
        <taxon>Alphaproteobacteria</taxon>
        <taxon>Hyphomicrobiales</taxon>
        <taxon>Methylobacteriaceae</taxon>
        <taxon>Microvirga</taxon>
    </lineage>
</organism>
<keyword evidence="7" id="KW-1185">Reference proteome</keyword>
<dbReference type="GO" id="GO:0005829">
    <property type="term" value="C:cytosol"/>
    <property type="evidence" value="ECO:0007669"/>
    <property type="project" value="TreeGrafter"/>
</dbReference>
<evidence type="ECO:0000256" key="1">
    <source>
        <dbReference type="ARBA" id="ARBA00023015"/>
    </source>
</evidence>
<evidence type="ECO:0000313" key="7">
    <source>
        <dbReference type="Proteomes" id="UP000035489"/>
    </source>
</evidence>
<feature type="domain" description="HTH crp-type" evidence="5">
    <location>
        <begin position="143"/>
        <end position="209"/>
    </location>
</feature>
<dbReference type="AlphaFoldDB" id="A0A0H1RM91"/>
<dbReference type="PANTHER" id="PTHR24567">
    <property type="entry name" value="CRP FAMILY TRANSCRIPTIONAL REGULATORY PROTEIN"/>
    <property type="match status" value="1"/>
</dbReference>
<dbReference type="Proteomes" id="UP000035489">
    <property type="component" value="Unassembled WGS sequence"/>
</dbReference>
<dbReference type="InterPro" id="IPR050397">
    <property type="entry name" value="Env_Response_Regulators"/>
</dbReference>
<name>A0A0H1RM91_9HYPH</name>
<dbReference type="InterPro" id="IPR018490">
    <property type="entry name" value="cNMP-bd_dom_sf"/>
</dbReference>
<dbReference type="PROSITE" id="PS50042">
    <property type="entry name" value="CNMP_BINDING_3"/>
    <property type="match status" value="1"/>
</dbReference>
<dbReference type="InterPro" id="IPR012318">
    <property type="entry name" value="HTH_CRP"/>
</dbReference>
<dbReference type="SUPFAM" id="SSF46785">
    <property type="entry name" value="Winged helix' DNA-binding domain"/>
    <property type="match status" value="1"/>
</dbReference>
<dbReference type="GO" id="GO:0003700">
    <property type="term" value="F:DNA-binding transcription factor activity"/>
    <property type="evidence" value="ECO:0007669"/>
    <property type="project" value="TreeGrafter"/>
</dbReference>
<dbReference type="Pfam" id="PF13545">
    <property type="entry name" value="HTH_Crp_2"/>
    <property type="match status" value="1"/>
</dbReference>
<dbReference type="STRING" id="1225564.AA309_07050"/>
<dbReference type="InterPro" id="IPR036388">
    <property type="entry name" value="WH-like_DNA-bd_sf"/>
</dbReference>
<dbReference type="PATRIC" id="fig|1225564.3.peg.1921"/>
<dbReference type="Pfam" id="PF00027">
    <property type="entry name" value="cNMP_binding"/>
    <property type="match status" value="1"/>
</dbReference>
<dbReference type="PROSITE" id="PS51063">
    <property type="entry name" value="HTH_CRP_2"/>
    <property type="match status" value="1"/>
</dbReference>
<proteinExistence type="predicted"/>
<comment type="caution">
    <text evidence="6">The sequence shown here is derived from an EMBL/GenBank/DDBJ whole genome shotgun (WGS) entry which is preliminary data.</text>
</comment>
<keyword evidence="1" id="KW-0805">Transcription regulation</keyword>
<evidence type="ECO:0000259" key="4">
    <source>
        <dbReference type="PROSITE" id="PS50042"/>
    </source>
</evidence>
<dbReference type="EMBL" id="LCYG01000017">
    <property type="protein sequence ID" value="KLK93777.1"/>
    <property type="molecule type" value="Genomic_DNA"/>
</dbReference>
<dbReference type="GO" id="GO:0003677">
    <property type="term" value="F:DNA binding"/>
    <property type="evidence" value="ECO:0007669"/>
    <property type="project" value="UniProtKB-KW"/>
</dbReference>
<evidence type="ECO:0000313" key="6">
    <source>
        <dbReference type="EMBL" id="KLK93777.1"/>
    </source>
</evidence>
<dbReference type="OrthoDB" id="7506088at2"/>
<evidence type="ECO:0000256" key="3">
    <source>
        <dbReference type="ARBA" id="ARBA00023163"/>
    </source>
</evidence>
<accession>A0A0H1RM91</accession>
<dbReference type="InterPro" id="IPR014710">
    <property type="entry name" value="RmlC-like_jellyroll"/>
</dbReference>
<dbReference type="InterPro" id="IPR036390">
    <property type="entry name" value="WH_DNA-bd_sf"/>
</dbReference>
<evidence type="ECO:0000259" key="5">
    <source>
        <dbReference type="PROSITE" id="PS51063"/>
    </source>
</evidence>
<dbReference type="PANTHER" id="PTHR24567:SF74">
    <property type="entry name" value="HTH-TYPE TRANSCRIPTIONAL REGULATOR ARCR"/>
    <property type="match status" value="1"/>
</dbReference>
<keyword evidence="2" id="KW-0238">DNA-binding</keyword>
<dbReference type="SMART" id="SM00419">
    <property type="entry name" value="HTH_CRP"/>
    <property type="match status" value="1"/>
</dbReference>
<feature type="domain" description="Cyclic nucleotide-binding" evidence="4">
    <location>
        <begin position="9"/>
        <end position="101"/>
    </location>
</feature>
<dbReference type="RefSeq" id="WP_047188299.1">
    <property type="nucleotide sequence ID" value="NZ_LCYG01000017.1"/>
</dbReference>